<reference evidence="10" key="1">
    <citation type="submission" date="2018-06" db="EMBL/GenBank/DDBJ databases">
        <title>Genome assembly of Danube salmon.</title>
        <authorList>
            <person name="Macqueen D.J."/>
            <person name="Gundappa M.K."/>
        </authorList>
    </citation>
    <scope>NUCLEOTIDE SEQUENCE [LARGE SCALE GENOMIC DNA]</scope>
</reference>
<keyword evidence="1" id="KW-0646">Protease inhibitor</keyword>
<dbReference type="GeneTree" id="ENSGT00940000165273"/>
<dbReference type="PRINTS" id="PR00759">
    <property type="entry name" value="BASICPTASE"/>
</dbReference>
<dbReference type="InterPro" id="IPR002223">
    <property type="entry name" value="Kunitz_BPTI"/>
</dbReference>
<accession>A0A4W5NC77</accession>
<dbReference type="PROSITE" id="PS00280">
    <property type="entry name" value="BPTI_KUNITZ_1"/>
    <property type="match status" value="1"/>
</dbReference>
<dbReference type="SMART" id="SM00131">
    <property type="entry name" value="KU"/>
    <property type="match status" value="3"/>
</dbReference>
<feature type="domain" description="BPTI/Kunitz inhibitor" evidence="8">
    <location>
        <begin position="68"/>
        <end position="118"/>
    </location>
</feature>
<dbReference type="InterPro" id="IPR050098">
    <property type="entry name" value="TFPI/VKTCI-like"/>
</dbReference>
<dbReference type="GO" id="GO:0004867">
    <property type="term" value="F:serine-type endopeptidase inhibitor activity"/>
    <property type="evidence" value="ECO:0007669"/>
    <property type="project" value="UniProtKB-KW"/>
</dbReference>
<keyword evidence="6" id="KW-1015">Disulfide bond</keyword>
<name>A0A4W5NC77_9TELE</name>
<keyword evidence="5" id="KW-0094">Blood coagulation</keyword>
<keyword evidence="2" id="KW-0356">Hemostasis</keyword>
<reference evidence="9" key="2">
    <citation type="submission" date="2025-08" db="UniProtKB">
        <authorList>
            <consortium name="Ensembl"/>
        </authorList>
    </citation>
    <scope>IDENTIFICATION</scope>
</reference>
<dbReference type="PROSITE" id="PS50279">
    <property type="entry name" value="BPTI_KUNITZ_2"/>
    <property type="match status" value="3"/>
</dbReference>
<dbReference type="GO" id="GO:0007596">
    <property type="term" value="P:blood coagulation"/>
    <property type="evidence" value="ECO:0007669"/>
    <property type="project" value="UniProtKB-KW"/>
</dbReference>
<evidence type="ECO:0000256" key="1">
    <source>
        <dbReference type="ARBA" id="ARBA00022690"/>
    </source>
</evidence>
<evidence type="ECO:0000256" key="2">
    <source>
        <dbReference type="ARBA" id="ARBA00022696"/>
    </source>
</evidence>
<evidence type="ECO:0000256" key="5">
    <source>
        <dbReference type="ARBA" id="ARBA00023084"/>
    </source>
</evidence>
<evidence type="ECO:0000259" key="8">
    <source>
        <dbReference type="PROSITE" id="PS50279"/>
    </source>
</evidence>
<dbReference type="PIRSF" id="PIRSF001620">
    <property type="entry name" value="TFPI"/>
    <property type="match status" value="1"/>
</dbReference>
<dbReference type="GO" id="GO:0005615">
    <property type="term" value="C:extracellular space"/>
    <property type="evidence" value="ECO:0007669"/>
    <property type="project" value="TreeGrafter"/>
</dbReference>
<evidence type="ECO:0000313" key="9">
    <source>
        <dbReference type="Ensembl" id="ENSHHUP00000049346.1"/>
    </source>
</evidence>
<dbReference type="InterPro" id="IPR036880">
    <property type="entry name" value="Kunitz_BPTI_sf"/>
</dbReference>
<feature type="domain" description="BPTI/Kunitz inhibitor" evidence="8">
    <location>
        <begin position="127"/>
        <end position="177"/>
    </location>
</feature>
<dbReference type="PANTHER" id="PTHR10083:SF377">
    <property type="entry name" value="TISSUE FACTOR PATHWAY INHIBITOR"/>
    <property type="match status" value="1"/>
</dbReference>
<dbReference type="SUPFAM" id="SSF57362">
    <property type="entry name" value="BPTI-like"/>
    <property type="match status" value="3"/>
</dbReference>
<evidence type="ECO:0000256" key="6">
    <source>
        <dbReference type="ARBA" id="ARBA00023157"/>
    </source>
</evidence>
<keyword evidence="7" id="KW-0325">Glycoprotein</keyword>
<organism evidence="9 10">
    <name type="scientific">Hucho hucho</name>
    <name type="common">huchen</name>
    <dbReference type="NCBI Taxonomy" id="62062"/>
    <lineage>
        <taxon>Eukaryota</taxon>
        <taxon>Metazoa</taxon>
        <taxon>Chordata</taxon>
        <taxon>Craniata</taxon>
        <taxon>Vertebrata</taxon>
        <taxon>Euteleostomi</taxon>
        <taxon>Actinopterygii</taxon>
        <taxon>Neopterygii</taxon>
        <taxon>Teleostei</taxon>
        <taxon>Protacanthopterygii</taxon>
        <taxon>Salmoniformes</taxon>
        <taxon>Salmonidae</taxon>
        <taxon>Salmoninae</taxon>
        <taxon>Hucho</taxon>
    </lineage>
</organism>
<dbReference type="FunFam" id="4.10.410.10:FF:000004">
    <property type="entry name" value="Tissue factor pathway inhibitor"/>
    <property type="match status" value="2"/>
</dbReference>
<evidence type="ECO:0000256" key="7">
    <source>
        <dbReference type="ARBA" id="ARBA00023180"/>
    </source>
</evidence>
<dbReference type="Pfam" id="PF00014">
    <property type="entry name" value="Kunitz_BPTI"/>
    <property type="match status" value="3"/>
</dbReference>
<evidence type="ECO:0000313" key="10">
    <source>
        <dbReference type="Proteomes" id="UP000314982"/>
    </source>
</evidence>
<protein>
    <recommendedName>
        <fullName evidence="8">BPTI/Kunitz inhibitor domain-containing protein</fullName>
    </recommendedName>
</protein>
<dbReference type="Ensembl" id="ENSHHUT00000051128.1">
    <property type="protein sequence ID" value="ENSHHUP00000049346.1"/>
    <property type="gene ID" value="ENSHHUG00000029894.1"/>
</dbReference>
<dbReference type="STRING" id="62062.ENSHHUP00000049346"/>
<feature type="domain" description="BPTI/Kunitz inhibitor" evidence="8">
    <location>
        <begin position="241"/>
        <end position="296"/>
    </location>
</feature>
<evidence type="ECO:0000256" key="4">
    <source>
        <dbReference type="ARBA" id="ARBA00022900"/>
    </source>
</evidence>
<keyword evidence="10" id="KW-1185">Reference proteome</keyword>
<dbReference type="PANTHER" id="PTHR10083">
    <property type="entry name" value="KUNITZ-TYPE PROTEASE INHIBITOR-RELATED"/>
    <property type="match status" value="1"/>
</dbReference>
<keyword evidence="4" id="KW-0722">Serine protease inhibitor</keyword>
<sequence length="321" mass="36505">MSLEEKFIKFSHHNFTVVYSPNADMAAMNSWVILCFVLVNFAYLGSCDSDYEIADGAQTELFIFHELCALKLDEGPCKVLKERFYFEIDTGRCESFKFGGCRGNGNNFETLEACEGMCLVSADKSPCHLDEAPGPCRGLVTRYFFDSQSQECKHFYYGGCFGNANNFKSMKECQARCQNPENANLAPKLDLTPKLEVTVPEPTSNPNVQPLKVTGEFALSTSHVQQNHQHQATDFSPPEFCLSTIDKGTTCDREERRTGRRYVYNPKTKRCHWLRNRGCGGNKNNFVLKRHCMKMCMKPNSTHKKKTIRIKKNTNILFQAV</sequence>
<dbReference type="Gene3D" id="4.10.410.10">
    <property type="entry name" value="Pancreatic trypsin inhibitor Kunitz domain"/>
    <property type="match status" value="3"/>
</dbReference>
<dbReference type="InterPro" id="IPR020901">
    <property type="entry name" value="Prtase_inh_Kunz-CS"/>
</dbReference>
<proteinExistence type="predicted"/>
<dbReference type="InterPro" id="IPR008296">
    <property type="entry name" value="TFPI-like"/>
</dbReference>
<evidence type="ECO:0000256" key="3">
    <source>
        <dbReference type="ARBA" id="ARBA00022737"/>
    </source>
</evidence>
<dbReference type="AlphaFoldDB" id="A0A4W5NC77"/>
<reference evidence="9" key="3">
    <citation type="submission" date="2025-09" db="UniProtKB">
        <authorList>
            <consortium name="Ensembl"/>
        </authorList>
    </citation>
    <scope>IDENTIFICATION</scope>
</reference>
<keyword evidence="3" id="KW-0677">Repeat</keyword>
<dbReference type="Proteomes" id="UP000314982">
    <property type="component" value="Unassembled WGS sequence"/>
</dbReference>